<evidence type="ECO:0000259" key="2">
    <source>
        <dbReference type="PROSITE" id="PS50041"/>
    </source>
</evidence>
<dbReference type="Gene3D" id="3.10.100.10">
    <property type="entry name" value="Mannose-Binding Protein A, subunit A"/>
    <property type="match status" value="2"/>
</dbReference>
<feature type="chain" id="PRO_5009307871" evidence="1">
    <location>
        <begin position="24"/>
        <end position="251"/>
    </location>
</feature>
<dbReference type="Pfam" id="PF00059">
    <property type="entry name" value="Lectin_C"/>
    <property type="match status" value="2"/>
</dbReference>
<evidence type="ECO:0000313" key="3">
    <source>
        <dbReference type="Proteomes" id="UP000095282"/>
    </source>
</evidence>
<dbReference type="InterPro" id="IPR001304">
    <property type="entry name" value="C-type_lectin-like"/>
</dbReference>
<dbReference type="Proteomes" id="UP000095282">
    <property type="component" value="Unplaced"/>
</dbReference>
<dbReference type="InterPro" id="IPR016186">
    <property type="entry name" value="C-type_lectin-like/link_sf"/>
</dbReference>
<keyword evidence="1" id="KW-0732">Signal</keyword>
<dbReference type="WBParaSite" id="Csp11.Scaffold629.g10269.t1">
    <property type="protein sequence ID" value="Csp11.Scaffold629.g10269.t1"/>
    <property type="gene ID" value="Csp11.Scaffold629.g10269"/>
</dbReference>
<dbReference type="SMART" id="SM00034">
    <property type="entry name" value="CLECT"/>
    <property type="match status" value="2"/>
</dbReference>
<dbReference type="CDD" id="cd00037">
    <property type="entry name" value="CLECT"/>
    <property type="match status" value="1"/>
</dbReference>
<organism evidence="3 4">
    <name type="scientific">Caenorhabditis tropicalis</name>
    <dbReference type="NCBI Taxonomy" id="1561998"/>
    <lineage>
        <taxon>Eukaryota</taxon>
        <taxon>Metazoa</taxon>
        <taxon>Ecdysozoa</taxon>
        <taxon>Nematoda</taxon>
        <taxon>Chromadorea</taxon>
        <taxon>Rhabditida</taxon>
        <taxon>Rhabditina</taxon>
        <taxon>Rhabditomorpha</taxon>
        <taxon>Rhabditoidea</taxon>
        <taxon>Rhabditidae</taxon>
        <taxon>Peloderinae</taxon>
        <taxon>Caenorhabditis</taxon>
    </lineage>
</organism>
<dbReference type="eggNOG" id="KOG4297">
    <property type="taxonomic scope" value="Eukaryota"/>
</dbReference>
<feature type="domain" description="C-type lectin" evidence="2">
    <location>
        <begin position="34"/>
        <end position="154"/>
    </location>
</feature>
<dbReference type="PANTHER" id="PTHR22803">
    <property type="entry name" value="MANNOSE, PHOSPHOLIPASE, LECTIN RECEPTOR RELATED"/>
    <property type="match status" value="1"/>
</dbReference>
<dbReference type="STRING" id="1561998.A0A1I7TNS0"/>
<accession>A0A1I7TNS0</accession>
<dbReference type="AlphaFoldDB" id="A0A1I7TNS0"/>
<protein>
    <submittedName>
        <fullName evidence="4">C-type lectin domain-containing protein</fullName>
    </submittedName>
</protein>
<evidence type="ECO:0000313" key="4">
    <source>
        <dbReference type="WBParaSite" id="Csp11.Scaffold629.g10269.t1"/>
    </source>
</evidence>
<feature type="signal peptide" evidence="1">
    <location>
        <begin position="1"/>
        <end position="23"/>
    </location>
</feature>
<dbReference type="PROSITE" id="PS50041">
    <property type="entry name" value="C_TYPE_LECTIN_2"/>
    <property type="match status" value="2"/>
</dbReference>
<dbReference type="SUPFAM" id="SSF56436">
    <property type="entry name" value="C-type lectin-like"/>
    <property type="match status" value="2"/>
</dbReference>
<proteinExistence type="predicted"/>
<dbReference type="InterPro" id="IPR016187">
    <property type="entry name" value="CTDL_fold"/>
</dbReference>
<name>A0A1I7TNS0_9PELO</name>
<keyword evidence="3" id="KW-1185">Reference proteome</keyword>
<reference evidence="4" key="1">
    <citation type="submission" date="2016-11" db="UniProtKB">
        <authorList>
            <consortium name="WormBaseParasite"/>
        </authorList>
    </citation>
    <scope>IDENTIFICATION</scope>
</reference>
<feature type="domain" description="C-type lectin" evidence="2">
    <location>
        <begin position="177"/>
        <end position="247"/>
    </location>
</feature>
<sequence length="251" mass="28867">MILSFTKTHQFLLFFFFPVFINALCNPGAVYDSGRNKCYQYYTATVGFQNAESICQSSNGHLLSIHNAIDNNFFVQQSQKNNLNGFIWLGAQSTSHDLTNPKNWKWTDQSSFDYQNYQSGQPAALASTACMIFNSNTGKWLTSGCSNPYQFICSYDLVTTCPSRYAWLKETNSCYRVFIGLVYLNNAWKWTDGSPVDYLNWADGEPNNMDREYWTVLMPDPSTDYYNPNGTQWNNVENYEERAFICKRAAN</sequence>
<dbReference type="InterPro" id="IPR050111">
    <property type="entry name" value="C-type_lectin/snaclec_domain"/>
</dbReference>
<evidence type="ECO:0000256" key="1">
    <source>
        <dbReference type="SAM" id="SignalP"/>
    </source>
</evidence>